<evidence type="ECO:0000256" key="1">
    <source>
        <dbReference type="ARBA" id="ARBA00004651"/>
    </source>
</evidence>
<evidence type="ECO:0000313" key="10">
    <source>
        <dbReference type="Proteomes" id="UP000660862"/>
    </source>
</evidence>
<gene>
    <name evidence="9" type="ORF">GCM10007415_41750</name>
</gene>
<feature type="transmembrane region" description="Helical" evidence="6">
    <location>
        <begin position="659"/>
        <end position="683"/>
    </location>
</feature>
<keyword evidence="4 6" id="KW-1133">Transmembrane helix</keyword>
<dbReference type="InterPro" id="IPR003838">
    <property type="entry name" value="ABC3_permease_C"/>
</dbReference>
<reference evidence="9" key="2">
    <citation type="submission" date="2020-09" db="EMBL/GenBank/DDBJ databases">
        <authorList>
            <person name="Sun Q."/>
            <person name="Zhou Y."/>
        </authorList>
    </citation>
    <scope>NUCLEOTIDE SEQUENCE</scope>
    <source>
        <strain evidence="9">CGMCC 1.12195</strain>
    </source>
</reference>
<dbReference type="Proteomes" id="UP000660862">
    <property type="component" value="Unassembled WGS sequence"/>
</dbReference>
<feature type="transmembrane region" description="Helical" evidence="6">
    <location>
        <begin position="711"/>
        <end position="731"/>
    </location>
</feature>
<evidence type="ECO:0000256" key="5">
    <source>
        <dbReference type="ARBA" id="ARBA00023136"/>
    </source>
</evidence>
<reference evidence="9" key="1">
    <citation type="journal article" date="2014" name="Int. J. Syst. Evol. Microbiol.">
        <title>Complete genome sequence of Corynebacterium casei LMG S-19264T (=DSM 44701T), isolated from a smear-ripened cheese.</title>
        <authorList>
            <consortium name="US DOE Joint Genome Institute (JGI-PGF)"/>
            <person name="Walter F."/>
            <person name="Albersmeier A."/>
            <person name="Kalinowski J."/>
            <person name="Ruckert C."/>
        </authorList>
    </citation>
    <scope>NUCLEOTIDE SEQUENCE</scope>
    <source>
        <strain evidence="9">CGMCC 1.12195</strain>
    </source>
</reference>
<dbReference type="Pfam" id="PF02687">
    <property type="entry name" value="FtsX"/>
    <property type="match status" value="2"/>
</dbReference>
<dbReference type="GO" id="GO:0005886">
    <property type="term" value="C:plasma membrane"/>
    <property type="evidence" value="ECO:0007669"/>
    <property type="project" value="UniProtKB-SubCell"/>
</dbReference>
<dbReference type="PANTHER" id="PTHR30572:SF18">
    <property type="entry name" value="ABC-TYPE MACROLIDE FAMILY EXPORT SYSTEM PERMEASE COMPONENT 2"/>
    <property type="match status" value="1"/>
</dbReference>
<evidence type="ECO:0000259" key="8">
    <source>
        <dbReference type="Pfam" id="PF12704"/>
    </source>
</evidence>
<proteinExistence type="predicted"/>
<feature type="domain" description="MacB-like periplasmic core" evidence="8">
    <location>
        <begin position="21"/>
        <end position="238"/>
    </location>
</feature>
<feature type="transmembrane region" description="Helical" evidence="6">
    <location>
        <begin position="324"/>
        <end position="351"/>
    </location>
</feature>
<feature type="domain" description="ABC3 transporter permease C-terminal" evidence="7">
    <location>
        <begin position="284"/>
        <end position="396"/>
    </location>
</feature>
<comment type="caution">
    <text evidence="9">The sequence shown here is derived from an EMBL/GenBank/DDBJ whole genome shotgun (WGS) entry which is preliminary data.</text>
</comment>
<feature type="domain" description="ABC3 transporter permease C-terminal" evidence="7">
    <location>
        <begin position="662"/>
        <end position="771"/>
    </location>
</feature>
<evidence type="ECO:0000256" key="4">
    <source>
        <dbReference type="ARBA" id="ARBA00022989"/>
    </source>
</evidence>
<sequence>MIRNYFKTAWRNLFRSRLVALINIGGLGIGLAVAFIIMAWVVDEMSYNKFHKNLPDIHAVMENIWQGGEVFTTASVSGPLAASLRDEIPEVTYAARVSHSSQQLVSYQDKAISEEGIYAEPDYFRIMTFPAIAGDPLTTLAESNAMVITESTAIKLFGTENPIGKIITLNGEQSVAVGAVIADVPPNSSYSFNVVLPFSLFEKDNSPAISSWNSNFMLTWVQLKPGTDREQLNAKLTALIRDKTDSKTTELFAYPLADLAMHGKFKNGKPAGGRMEMLVMMGALGLFVLVIACANFMNLSTARSERRAKEVGVRKAVGARRKDLVIQFLSEAFLTTFLALIAAVVASKLLLPAWNNLTGKHASLDFSNWKIPAVLLATALITGLISGLYPAFFLSRFRPVKVLKGFVTATRGGSWLRKGLVTFQFVISSFLIVFTMVIYRQVQYGQQLPVGYDLQYLIDIPAKGDMADKFDLFRSILVQQPGIQAVSASSNNMVGINGSSNGFQWPGKTTDQDFPIFMTHVHYDWAKTTGVSIVDGRDFSREHGSDTLTCILNQAAVKRMNLKEPVIGTLVDNHKVIGVAADFVYNDVFGSPAPLIVFLGTGKMNHFFVRLDKNADMQQGLSTIEDVFKQVGPGYPFEYRLTEEVYGNKFTGIRSGGQFSSMVGVLAILISCMGLFALSMFIAERRTKEIGIRKVLGASAWRIGLSLSTDFLKPVALAFLITVPLALFVMQKVLSSMEHRISLSWWMFGLAGLMVILLALAIVSFQAVKAAVANPVDSLRDE</sequence>
<dbReference type="AlphaFoldDB" id="A0A917I1N8"/>
<feature type="transmembrane region" description="Helical" evidence="6">
    <location>
        <begin position="277"/>
        <end position="297"/>
    </location>
</feature>
<evidence type="ECO:0000313" key="9">
    <source>
        <dbReference type="EMBL" id="GGH01314.1"/>
    </source>
</evidence>
<feature type="transmembrane region" description="Helical" evidence="6">
    <location>
        <begin position="371"/>
        <end position="394"/>
    </location>
</feature>
<feature type="transmembrane region" description="Helical" evidence="6">
    <location>
        <begin position="743"/>
        <end position="765"/>
    </location>
</feature>
<keyword evidence="5 6" id="KW-0472">Membrane</keyword>
<dbReference type="EMBL" id="BMER01000006">
    <property type="protein sequence ID" value="GGH01314.1"/>
    <property type="molecule type" value="Genomic_DNA"/>
</dbReference>
<organism evidence="9 10">
    <name type="scientific">Parapedobacter pyrenivorans</name>
    <dbReference type="NCBI Taxonomy" id="1305674"/>
    <lineage>
        <taxon>Bacteria</taxon>
        <taxon>Pseudomonadati</taxon>
        <taxon>Bacteroidota</taxon>
        <taxon>Sphingobacteriia</taxon>
        <taxon>Sphingobacteriales</taxon>
        <taxon>Sphingobacteriaceae</taxon>
        <taxon>Parapedobacter</taxon>
    </lineage>
</organism>
<dbReference type="PANTHER" id="PTHR30572">
    <property type="entry name" value="MEMBRANE COMPONENT OF TRANSPORTER-RELATED"/>
    <property type="match status" value="1"/>
</dbReference>
<keyword evidence="2" id="KW-1003">Cell membrane</keyword>
<feature type="transmembrane region" description="Helical" evidence="6">
    <location>
        <begin position="415"/>
        <end position="439"/>
    </location>
</feature>
<evidence type="ECO:0000256" key="2">
    <source>
        <dbReference type="ARBA" id="ARBA00022475"/>
    </source>
</evidence>
<dbReference type="InterPro" id="IPR050250">
    <property type="entry name" value="Macrolide_Exporter_MacB"/>
</dbReference>
<dbReference type="Pfam" id="PF12704">
    <property type="entry name" value="MacB_PCD"/>
    <property type="match status" value="1"/>
</dbReference>
<evidence type="ECO:0000256" key="6">
    <source>
        <dbReference type="SAM" id="Phobius"/>
    </source>
</evidence>
<name>A0A917I1N8_9SPHI</name>
<evidence type="ECO:0000256" key="3">
    <source>
        <dbReference type="ARBA" id="ARBA00022692"/>
    </source>
</evidence>
<protein>
    <submittedName>
        <fullName evidence="9">ABC transporter permease</fullName>
    </submittedName>
</protein>
<keyword evidence="10" id="KW-1185">Reference proteome</keyword>
<comment type="subcellular location">
    <subcellularLocation>
        <location evidence="1">Cell membrane</location>
        <topology evidence="1">Multi-pass membrane protein</topology>
    </subcellularLocation>
</comment>
<accession>A0A917I1N8</accession>
<dbReference type="GO" id="GO:0022857">
    <property type="term" value="F:transmembrane transporter activity"/>
    <property type="evidence" value="ECO:0007669"/>
    <property type="project" value="TreeGrafter"/>
</dbReference>
<keyword evidence="3 6" id="KW-0812">Transmembrane</keyword>
<evidence type="ECO:0000259" key="7">
    <source>
        <dbReference type="Pfam" id="PF02687"/>
    </source>
</evidence>
<feature type="transmembrane region" description="Helical" evidence="6">
    <location>
        <begin position="20"/>
        <end position="42"/>
    </location>
</feature>
<dbReference type="RefSeq" id="WP_188508066.1">
    <property type="nucleotide sequence ID" value="NZ_BMER01000006.1"/>
</dbReference>
<dbReference type="InterPro" id="IPR025857">
    <property type="entry name" value="MacB_PCD"/>
</dbReference>